<protein>
    <submittedName>
        <fullName evidence="1">Uncharacterized protein</fullName>
    </submittedName>
</protein>
<dbReference type="AlphaFoldDB" id="K1RH97"/>
<organism evidence="1">
    <name type="scientific">Magallana gigas</name>
    <name type="common">Pacific oyster</name>
    <name type="synonym">Crassostrea gigas</name>
    <dbReference type="NCBI Taxonomy" id="29159"/>
    <lineage>
        <taxon>Eukaryota</taxon>
        <taxon>Metazoa</taxon>
        <taxon>Spiralia</taxon>
        <taxon>Lophotrochozoa</taxon>
        <taxon>Mollusca</taxon>
        <taxon>Bivalvia</taxon>
        <taxon>Autobranchia</taxon>
        <taxon>Pteriomorphia</taxon>
        <taxon>Ostreida</taxon>
        <taxon>Ostreoidea</taxon>
        <taxon>Ostreidae</taxon>
        <taxon>Magallana</taxon>
    </lineage>
</organism>
<dbReference type="PANTHER" id="PTHR33480">
    <property type="entry name" value="SET DOMAIN-CONTAINING PROTEIN-RELATED"/>
    <property type="match status" value="1"/>
</dbReference>
<dbReference type="Gene3D" id="1.10.443.10">
    <property type="entry name" value="Intergrase catalytic core"/>
    <property type="match status" value="1"/>
</dbReference>
<dbReference type="EMBL" id="JH816408">
    <property type="protein sequence ID" value="EKC40870.1"/>
    <property type="molecule type" value="Genomic_DNA"/>
</dbReference>
<dbReference type="SUPFAM" id="SSF56349">
    <property type="entry name" value="DNA breaking-rejoining enzymes"/>
    <property type="match status" value="1"/>
</dbReference>
<proteinExistence type="predicted"/>
<dbReference type="GO" id="GO:0015074">
    <property type="term" value="P:DNA integration"/>
    <property type="evidence" value="ECO:0007669"/>
    <property type="project" value="InterPro"/>
</dbReference>
<dbReference type="HOGENOM" id="CLU_006669_4_0_1"/>
<dbReference type="InterPro" id="IPR011010">
    <property type="entry name" value="DNA_brk_join_enz"/>
</dbReference>
<reference evidence="1" key="1">
    <citation type="journal article" date="2012" name="Nature">
        <title>The oyster genome reveals stress adaptation and complexity of shell formation.</title>
        <authorList>
            <person name="Zhang G."/>
            <person name="Fang X."/>
            <person name="Guo X."/>
            <person name="Li L."/>
            <person name="Luo R."/>
            <person name="Xu F."/>
            <person name="Yang P."/>
            <person name="Zhang L."/>
            <person name="Wang X."/>
            <person name="Qi H."/>
            <person name="Xiong Z."/>
            <person name="Que H."/>
            <person name="Xie Y."/>
            <person name="Holland P.W."/>
            <person name="Paps J."/>
            <person name="Zhu Y."/>
            <person name="Wu F."/>
            <person name="Chen Y."/>
            <person name="Wang J."/>
            <person name="Peng C."/>
            <person name="Meng J."/>
            <person name="Yang L."/>
            <person name="Liu J."/>
            <person name="Wen B."/>
            <person name="Zhang N."/>
            <person name="Huang Z."/>
            <person name="Zhu Q."/>
            <person name="Feng Y."/>
            <person name="Mount A."/>
            <person name="Hedgecock D."/>
            <person name="Xu Z."/>
            <person name="Liu Y."/>
            <person name="Domazet-Loso T."/>
            <person name="Du Y."/>
            <person name="Sun X."/>
            <person name="Zhang S."/>
            <person name="Liu B."/>
            <person name="Cheng P."/>
            <person name="Jiang X."/>
            <person name="Li J."/>
            <person name="Fan D."/>
            <person name="Wang W."/>
            <person name="Fu W."/>
            <person name="Wang T."/>
            <person name="Wang B."/>
            <person name="Zhang J."/>
            <person name="Peng Z."/>
            <person name="Li Y."/>
            <person name="Li N."/>
            <person name="Wang J."/>
            <person name="Chen M."/>
            <person name="He Y."/>
            <person name="Tan F."/>
            <person name="Song X."/>
            <person name="Zheng Q."/>
            <person name="Huang R."/>
            <person name="Yang H."/>
            <person name="Du X."/>
            <person name="Chen L."/>
            <person name="Yang M."/>
            <person name="Gaffney P.M."/>
            <person name="Wang S."/>
            <person name="Luo L."/>
            <person name="She Z."/>
            <person name="Ming Y."/>
            <person name="Huang W."/>
            <person name="Zhang S."/>
            <person name="Huang B."/>
            <person name="Zhang Y."/>
            <person name="Qu T."/>
            <person name="Ni P."/>
            <person name="Miao G."/>
            <person name="Wang J."/>
            <person name="Wang Q."/>
            <person name="Steinberg C.E."/>
            <person name="Wang H."/>
            <person name="Li N."/>
            <person name="Qian L."/>
            <person name="Zhang G."/>
            <person name="Li Y."/>
            <person name="Yang H."/>
            <person name="Liu X."/>
            <person name="Wang J."/>
            <person name="Yin Y."/>
            <person name="Wang J."/>
        </authorList>
    </citation>
    <scope>NUCLEOTIDE SEQUENCE [LARGE SCALE GENOMIC DNA]</scope>
    <source>
        <strain evidence="1">05x7-T-G4-1.051#20</strain>
    </source>
</reference>
<accession>K1RH97</accession>
<dbReference type="InterPro" id="IPR013762">
    <property type="entry name" value="Integrase-like_cat_sf"/>
</dbReference>
<dbReference type="InParanoid" id="K1RH97"/>
<dbReference type="GO" id="GO:0006310">
    <property type="term" value="P:DNA recombination"/>
    <property type="evidence" value="ECO:0007669"/>
    <property type="project" value="InterPro"/>
</dbReference>
<evidence type="ECO:0000313" key="1">
    <source>
        <dbReference type="EMBL" id="EKC40870.1"/>
    </source>
</evidence>
<name>K1RH97_MAGGI</name>
<sequence length="560" mass="64453">MDHPDFTSLRKRGDDKHNRQVLEKGEGEIILARRPTTEFDITNFGPCPDCREWVLLKSIKYHFRECTKKLEMTRRKKKDLVLQSQILAGHIKGRQSPQMMKEVFPIMSSDNVTTIAQNDRLILALGESWIKRNIGNVEKRKYYASSRMRLCARFLIQLQQLQSIQKSGSCVDSSTYDVDEIDTEMNVDKDSKQDSLWDFLRPQNFDNLVLAALKCSFPNADDDDDLLSPSNAIKLKYDLYRLVNTKWALIVKTSGSENSKEAKECKTLASLMDIEWKERVTIIARAVLSRRKFDEKKELPSPEDIEKMTMHLSKKLKETSLTSENFTHLVTIVQTRLLLYNKRRTGELEAIKVQSYASRSCGLDELDESLAKDLTDVEKHLMGTQDLMRVRGKRGRPVPVLIPPDCRKALAFLANTAQRKKAKIAEGNLYLFPNSVNGYVRAYDSLKTMCNEVCLLAPHRITSVSMRKYMATLTQMLNLDKFQMDWVCNHLGHTKSVHKEHYRQMSGLVERTQISKLLLIQDMNLTSKFRGKKLEDMDIKGMDTTRLALDAGCDLHFPDE</sequence>
<gene>
    <name evidence="1" type="ORF">CGI_10014901</name>
</gene>
<dbReference type="PANTHER" id="PTHR33480:SF1">
    <property type="entry name" value="TYR RECOMBINASE DOMAIN-CONTAINING PROTEIN"/>
    <property type="match status" value="1"/>
</dbReference>
<dbReference type="GO" id="GO:0003677">
    <property type="term" value="F:DNA binding"/>
    <property type="evidence" value="ECO:0007669"/>
    <property type="project" value="InterPro"/>
</dbReference>